<proteinExistence type="predicted"/>
<comment type="caution">
    <text evidence="1">The sequence shown here is derived from an EMBL/GenBank/DDBJ whole genome shotgun (WGS) entry which is preliminary data.</text>
</comment>
<sequence>MWTLLLVGCAVAQFNSTPPLPPGLQLAFSDNFEGSGLDRSKWSVDVDCWGGGNLEQQCYVDHPDVIRVGDGVLHLDPQFVESGYQLTSSDACNSDKPGACTGRLPIRSGRIHSLPSRGFGYGRFEMRAQLPRGNYLWPTFWLLPTEERFGPWPASGEVDIMEVKGSDPEEVGFTLHHGGPYPHNLYFAQTFRVPGLGSDYHTFGVDWDSEGFRFFVDATYIHHVATKNHNWNNPNQPPPQSYSSPGQPWTEARFYMVLNLAVAGNFFGPGWKFDPQRDASTWNQPFLVDYIKVYQ</sequence>
<name>A0ACC2SM17_9FUNG</name>
<dbReference type="Proteomes" id="UP001165960">
    <property type="component" value="Unassembled WGS sequence"/>
</dbReference>
<organism evidence="1 2">
    <name type="scientific">Entomophthora muscae</name>
    <dbReference type="NCBI Taxonomy" id="34485"/>
    <lineage>
        <taxon>Eukaryota</taxon>
        <taxon>Fungi</taxon>
        <taxon>Fungi incertae sedis</taxon>
        <taxon>Zoopagomycota</taxon>
        <taxon>Entomophthoromycotina</taxon>
        <taxon>Entomophthoromycetes</taxon>
        <taxon>Entomophthorales</taxon>
        <taxon>Entomophthoraceae</taxon>
        <taxon>Entomophthora</taxon>
    </lineage>
</organism>
<evidence type="ECO:0000313" key="1">
    <source>
        <dbReference type="EMBL" id="KAJ9063421.1"/>
    </source>
</evidence>
<reference evidence="1" key="1">
    <citation type="submission" date="2022-04" db="EMBL/GenBank/DDBJ databases">
        <title>Genome of the entomopathogenic fungus Entomophthora muscae.</title>
        <authorList>
            <person name="Elya C."/>
            <person name="Lovett B.R."/>
            <person name="Lee E."/>
            <person name="Macias A.M."/>
            <person name="Hajek A.E."/>
            <person name="De Bivort B.L."/>
            <person name="Kasson M.T."/>
            <person name="De Fine Licht H.H."/>
            <person name="Stajich J.E."/>
        </authorList>
    </citation>
    <scope>NUCLEOTIDE SEQUENCE</scope>
    <source>
        <strain evidence="1">Berkeley</strain>
    </source>
</reference>
<keyword evidence="2" id="KW-1185">Reference proteome</keyword>
<gene>
    <name evidence="1" type="ORF">DSO57_1000014</name>
</gene>
<accession>A0ACC2SM17</accession>
<dbReference type="EMBL" id="QTSX02004971">
    <property type="protein sequence ID" value="KAJ9063421.1"/>
    <property type="molecule type" value="Genomic_DNA"/>
</dbReference>
<evidence type="ECO:0000313" key="2">
    <source>
        <dbReference type="Proteomes" id="UP001165960"/>
    </source>
</evidence>
<protein>
    <submittedName>
        <fullName evidence="1">Uncharacterized protein</fullName>
    </submittedName>
</protein>